<proteinExistence type="predicted"/>
<evidence type="ECO:0000313" key="3">
    <source>
        <dbReference type="Proteomes" id="UP000002207"/>
    </source>
</evidence>
<dbReference type="eggNOG" id="COG1305">
    <property type="taxonomic scope" value="Bacteria"/>
</dbReference>
<dbReference type="InterPro" id="IPR013589">
    <property type="entry name" value="Bac_transglu_N"/>
</dbReference>
<organism evidence="2 3">
    <name type="scientific">Acidobacterium capsulatum (strain ATCC 51196 / DSM 11244 / BCRC 80197 / JCM 7670 / NBRC 15755 / NCIMB 13165 / 161)</name>
    <dbReference type="NCBI Taxonomy" id="240015"/>
    <lineage>
        <taxon>Bacteria</taxon>
        <taxon>Pseudomonadati</taxon>
        <taxon>Acidobacteriota</taxon>
        <taxon>Terriglobia</taxon>
        <taxon>Terriglobales</taxon>
        <taxon>Acidobacteriaceae</taxon>
        <taxon>Acidobacterium</taxon>
    </lineage>
</organism>
<keyword evidence="3" id="KW-1185">Reference proteome</keyword>
<dbReference type="Pfam" id="PF08379">
    <property type="entry name" value="Bact_transglu_N"/>
    <property type="match status" value="1"/>
</dbReference>
<dbReference type="EMBL" id="CP001472">
    <property type="protein sequence ID" value="ACO33075.1"/>
    <property type="molecule type" value="Genomic_DNA"/>
</dbReference>
<dbReference type="PANTHER" id="PTHR33490:SF6">
    <property type="entry name" value="SLL1049 PROTEIN"/>
    <property type="match status" value="1"/>
</dbReference>
<dbReference type="RefSeq" id="WP_015898322.1">
    <property type="nucleotide sequence ID" value="NC_012483.1"/>
</dbReference>
<dbReference type="Gene3D" id="3.10.620.30">
    <property type="match status" value="1"/>
</dbReference>
<dbReference type="PANTHER" id="PTHR33490">
    <property type="entry name" value="BLR5614 PROTEIN-RELATED"/>
    <property type="match status" value="1"/>
</dbReference>
<dbReference type="HOGENOM" id="CLU_008973_1_0_0"/>
<evidence type="ECO:0000259" key="1">
    <source>
        <dbReference type="SMART" id="SM00460"/>
    </source>
</evidence>
<accession>C1F5V3</accession>
<sequence length="332" mass="38325">MYFYSIRHLTRFQYASPICETLMETRMHPRTDTNQRCLHFALSVSPRCRVFSYRDHLGNSVHHFDIPAEHDTLVIIAESLIEMQQLAPVPEKLAADDWQLLDKLVAQGDYWEMLLPSRFALPTPRLLALAQELEVRRRDDPMTLLRELNARLHEYFEYAPQSTRVDSSIDEAIAQRQGVCQDYAHTMIALVRHLGVPCRYVSGYQHHSRVEKERQLPLATHAWVDAFLPHLGWVSFDPTNNLLAHDSHIRTALGRDYADVPPTRGVYRGTSAEELHVAVQVSAHESAPALDQDWPIPEDWSIHVERAQELLPQASPILQLQQIEQQQQQQQQ</sequence>
<dbReference type="InterPro" id="IPR038765">
    <property type="entry name" value="Papain-like_cys_pep_sf"/>
</dbReference>
<dbReference type="AlphaFoldDB" id="C1F5V3"/>
<dbReference type="Proteomes" id="UP000002207">
    <property type="component" value="Chromosome"/>
</dbReference>
<dbReference type="Pfam" id="PF01841">
    <property type="entry name" value="Transglut_core"/>
    <property type="match status" value="1"/>
</dbReference>
<dbReference type="SUPFAM" id="SSF54001">
    <property type="entry name" value="Cysteine proteinases"/>
    <property type="match status" value="1"/>
</dbReference>
<dbReference type="InParanoid" id="C1F5V3"/>
<dbReference type="OrthoDB" id="9787782at2"/>
<reference evidence="2 3" key="1">
    <citation type="journal article" date="2009" name="Appl. Environ. Microbiol.">
        <title>Three genomes from the phylum Acidobacteria provide insight into the lifestyles of these microorganisms in soils.</title>
        <authorList>
            <person name="Ward N.L."/>
            <person name="Challacombe J.F."/>
            <person name="Janssen P.H."/>
            <person name="Henrissat B."/>
            <person name="Coutinho P.M."/>
            <person name="Wu M."/>
            <person name="Xie G."/>
            <person name="Haft D.H."/>
            <person name="Sait M."/>
            <person name="Badger J."/>
            <person name="Barabote R.D."/>
            <person name="Bradley B."/>
            <person name="Brettin T.S."/>
            <person name="Brinkac L.M."/>
            <person name="Bruce D."/>
            <person name="Creasy T."/>
            <person name="Daugherty S.C."/>
            <person name="Davidsen T.M."/>
            <person name="DeBoy R.T."/>
            <person name="Detter J.C."/>
            <person name="Dodson R.J."/>
            <person name="Durkin A.S."/>
            <person name="Ganapathy A."/>
            <person name="Gwinn-Giglio M."/>
            <person name="Han C.S."/>
            <person name="Khouri H."/>
            <person name="Kiss H."/>
            <person name="Kothari S.P."/>
            <person name="Madupu R."/>
            <person name="Nelson K.E."/>
            <person name="Nelson W.C."/>
            <person name="Paulsen I."/>
            <person name="Penn K."/>
            <person name="Ren Q."/>
            <person name="Rosovitz M.J."/>
            <person name="Selengut J.D."/>
            <person name="Shrivastava S."/>
            <person name="Sullivan S.A."/>
            <person name="Tapia R."/>
            <person name="Thompson L.S."/>
            <person name="Watkins K.L."/>
            <person name="Yang Q."/>
            <person name="Yu C."/>
            <person name="Zafar N."/>
            <person name="Zhou L."/>
            <person name="Kuske C.R."/>
        </authorList>
    </citation>
    <scope>NUCLEOTIDE SEQUENCE [LARGE SCALE GENOMIC DNA]</scope>
    <source>
        <strain evidence="3">ATCC 51196 / DSM 11244 / BCRC 80197 / JCM 7670 / NBRC 15755 / NCIMB 13165 / 161</strain>
    </source>
</reference>
<name>C1F5V3_ACIC5</name>
<feature type="domain" description="Transglutaminase-like" evidence="1">
    <location>
        <begin position="172"/>
        <end position="240"/>
    </location>
</feature>
<dbReference type="KEGG" id="aca:ACP_3289"/>
<evidence type="ECO:0000313" key="2">
    <source>
        <dbReference type="EMBL" id="ACO33075.1"/>
    </source>
</evidence>
<dbReference type="SMART" id="SM00460">
    <property type="entry name" value="TGc"/>
    <property type="match status" value="1"/>
</dbReference>
<protein>
    <submittedName>
        <fullName evidence="2">Transglutaminase-like family protein</fullName>
    </submittedName>
</protein>
<dbReference type="InterPro" id="IPR002931">
    <property type="entry name" value="Transglutaminase-like"/>
</dbReference>
<dbReference type="STRING" id="240015.ACP_3289"/>
<gene>
    <name evidence="2" type="ordered locus">ACP_3289</name>
</gene>